<feature type="transmembrane region" description="Helical" evidence="11">
    <location>
        <begin position="180"/>
        <end position="201"/>
    </location>
</feature>
<keyword evidence="5 11" id="KW-0812">Transmembrane</keyword>
<dbReference type="PANTHER" id="PTHR10106:SF0">
    <property type="entry name" value="LD36721P"/>
    <property type="match status" value="1"/>
</dbReference>
<evidence type="ECO:0000313" key="14">
    <source>
        <dbReference type="RefSeq" id="XP_017862994.1"/>
    </source>
</evidence>
<feature type="transmembrane region" description="Helical" evidence="11">
    <location>
        <begin position="256"/>
        <end position="275"/>
    </location>
</feature>
<protein>
    <submittedName>
        <fullName evidence="14">Cytochrome b reductase 1 isoform X1</fullName>
    </submittedName>
</protein>
<feature type="transmembrane region" description="Helical" evidence="11">
    <location>
        <begin position="108"/>
        <end position="129"/>
    </location>
</feature>
<evidence type="ECO:0000256" key="9">
    <source>
        <dbReference type="ARBA" id="ARBA00023004"/>
    </source>
</evidence>
<dbReference type="InterPro" id="IPR043205">
    <property type="entry name" value="CYB561/CYBRD1-like"/>
</dbReference>
<feature type="domain" description="Cytochrome b561" evidence="12">
    <location>
        <begin position="112"/>
        <end position="316"/>
    </location>
</feature>
<keyword evidence="13" id="KW-1185">Reference proteome</keyword>
<keyword evidence="10 11" id="KW-0472">Membrane</keyword>
<keyword evidence="6" id="KW-0479">Metal-binding</keyword>
<dbReference type="Proteomes" id="UP000694904">
    <property type="component" value="Chromosome 4"/>
</dbReference>
<comment type="subcellular location">
    <subcellularLocation>
        <location evidence="2">Membrane</location>
        <topology evidence="2">Multi-pass membrane protein</topology>
    </subcellularLocation>
</comment>
<keyword evidence="8 11" id="KW-1133">Transmembrane helix</keyword>
<dbReference type="Pfam" id="PF03188">
    <property type="entry name" value="Cytochrom_B561"/>
    <property type="match status" value="1"/>
</dbReference>
<accession>A0ABM1P708</accession>
<evidence type="ECO:0000256" key="4">
    <source>
        <dbReference type="ARBA" id="ARBA00022617"/>
    </source>
</evidence>
<feature type="transmembrane region" description="Helical" evidence="11">
    <location>
        <begin position="221"/>
        <end position="244"/>
    </location>
</feature>
<keyword evidence="4" id="KW-0349">Heme</keyword>
<evidence type="ECO:0000256" key="7">
    <source>
        <dbReference type="ARBA" id="ARBA00022982"/>
    </source>
</evidence>
<dbReference type="InterPro" id="IPR006593">
    <property type="entry name" value="Cyt_b561/ferric_Rdtase_TM"/>
</dbReference>
<evidence type="ECO:0000259" key="12">
    <source>
        <dbReference type="PROSITE" id="PS50939"/>
    </source>
</evidence>
<comment type="cofactor">
    <cofactor evidence="1">
        <name>heme b</name>
        <dbReference type="ChEBI" id="CHEBI:60344"/>
    </cofactor>
</comment>
<dbReference type="CDD" id="cd08764">
    <property type="entry name" value="Cyt_b561_CG1275_like"/>
    <property type="match status" value="1"/>
</dbReference>
<evidence type="ECO:0000313" key="13">
    <source>
        <dbReference type="Proteomes" id="UP000694904"/>
    </source>
</evidence>
<evidence type="ECO:0000256" key="3">
    <source>
        <dbReference type="ARBA" id="ARBA00022448"/>
    </source>
</evidence>
<evidence type="ECO:0000256" key="5">
    <source>
        <dbReference type="ARBA" id="ARBA00022692"/>
    </source>
</evidence>
<evidence type="ECO:0000256" key="8">
    <source>
        <dbReference type="ARBA" id="ARBA00022989"/>
    </source>
</evidence>
<sequence>MSKDMDIEQAAQATKTTTSIEVKAEPVTIAEPTATITVVAAAAAAATNGDSSGKAVEEQKQQPATATTITTTTITEQVQPTVAAAVESTASKGNNKSNMDPTLINFKVLYVLTQLCGLTMIVLVGTWIGQHFGGLGGTDNPKQEFNWHPLFMTIGFIYLYGNSILVYRGFRTTRKKTLKLTHAGIHMAAFVLTVIALKTVFDSHNLVDPPIPNMYSLHSWLGLSAVIIFCLQYVAGFMAFLVPGMRENYKIALMPLHIYFGLFGFVLAIASAVMGLTEKAIFAIPNYSKLPSAGVLANIIGVLYVVFGGLVVYLATEPSYKRKPIPEDTALLTANGNE</sequence>
<evidence type="ECO:0000256" key="10">
    <source>
        <dbReference type="ARBA" id="ARBA00023136"/>
    </source>
</evidence>
<dbReference type="SMART" id="SM00665">
    <property type="entry name" value="B561"/>
    <property type="match status" value="1"/>
</dbReference>
<proteinExistence type="predicted"/>
<dbReference type="PROSITE" id="PS50939">
    <property type="entry name" value="CYTOCHROME_B561"/>
    <property type="match status" value="1"/>
</dbReference>
<evidence type="ECO:0000256" key="6">
    <source>
        <dbReference type="ARBA" id="ARBA00022723"/>
    </source>
</evidence>
<keyword evidence="7" id="KW-0249">Electron transport</keyword>
<name>A0ABM1P708_DROAR</name>
<feature type="transmembrane region" description="Helical" evidence="11">
    <location>
        <begin position="295"/>
        <end position="315"/>
    </location>
</feature>
<reference evidence="13" key="2">
    <citation type="journal article" date="2016" name="G3 (Bethesda)">
        <title>Genome Evolution in Three Species of Cactophilic Drosophila.</title>
        <authorList>
            <person name="Sanchez-Flores A."/>
            <person name="Penazola F."/>
            <person name="Carpinteyro-Ponce J."/>
            <person name="Nazario-Yepiz N."/>
            <person name="Abreu-Goodger C."/>
            <person name="Machado C.A."/>
            <person name="Markow T.A."/>
        </authorList>
    </citation>
    <scope>NUCLEOTIDE SEQUENCE [LARGE SCALE GENOMIC DNA]</scope>
</reference>
<dbReference type="Gene3D" id="1.20.120.1770">
    <property type="match status" value="1"/>
</dbReference>
<dbReference type="GeneID" id="108613785"/>
<evidence type="ECO:0000256" key="1">
    <source>
        <dbReference type="ARBA" id="ARBA00001970"/>
    </source>
</evidence>
<keyword evidence="3" id="KW-0813">Transport</keyword>
<evidence type="ECO:0000256" key="11">
    <source>
        <dbReference type="SAM" id="Phobius"/>
    </source>
</evidence>
<reference evidence="14" key="3">
    <citation type="submission" date="2025-08" db="UniProtKB">
        <authorList>
            <consortium name="RefSeq"/>
        </authorList>
    </citation>
    <scope>IDENTIFICATION</scope>
    <source>
        <tissue evidence="14">Whole organism</tissue>
    </source>
</reference>
<feature type="transmembrane region" description="Helical" evidence="11">
    <location>
        <begin position="149"/>
        <end position="168"/>
    </location>
</feature>
<keyword evidence="9" id="KW-0408">Iron</keyword>
<dbReference type="RefSeq" id="XP_017862994.1">
    <property type="nucleotide sequence ID" value="XM_018007505.1"/>
</dbReference>
<dbReference type="PANTHER" id="PTHR10106">
    <property type="entry name" value="CYTOCHROME B561-RELATED"/>
    <property type="match status" value="1"/>
</dbReference>
<gene>
    <name evidence="14" type="primary">LOC108613785</name>
</gene>
<evidence type="ECO:0000256" key="2">
    <source>
        <dbReference type="ARBA" id="ARBA00004141"/>
    </source>
</evidence>
<organism evidence="13 14">
    <name type="scientific">Drosophila arizonae</name>
    <name type="common">Fruit fly</name>
    <dbReference type="NCBI Taxonomy" id="7263"/>
    <lineage>
        <taxon>Eukaryota</taxon>
        <taxon>Metazoa</taxon>
        <taxon>Ecdysozoa</taxon>
        <taxon>Arthropoda</taxon>
        <taxon>Hexapoda</taxon>
        <taxon>Insecta</taxon>
        <taxon>Pterygota</taxon>
        <taxon>Neoptera</taxon>
        <taxon>Endopterygota</taxon>
        <taxon>Diptera</taxon>
        <taxon>Brachycera</taxon>
        <taxon>Muscomorpha</taxon>
        <taxon>Ephydroidea</taxon>
        <taxon>Drosophilidae</taxon>
        <taxon>Drosophila</taxon>
    </lineage>
</organism>
<reference evidence="13" key="1">
    <citation type="journal article" date="1997" name="Nucleic Acids Res.">
        <title>tRNAscan-SE: a program for improved detection of transfer RNA genes in genomic sequence.</title>
        <authorList>
            <person name="Lowe T.M."/>
            <person name="Eddy S.R."/>
        </authorList>
    </citation>
    <scope>NUCLEOTIDE SEQUENCE [LARGE SCALE GENOMIC DNA]</scope>
</reference>